<comment type="caution">
    <text evidence="1">The sequence shown here is derived from an EMBL/GenBank/DDBJ whole genome shotgun (WGS) entry which is preliminary data.</text>
</comment>
<gene>
    <name evidence="1" type="ORF">S03H2_08212</name>
</gene>
<protein>
    <recommendedName>
        <fullName evidence="2">NAD(P)-binding domain-containing protein</fullName>
    </recommendedName>
</protein>
<organism evidence="1">
    <name type="scientific">marine sediment metagenome</name>
    <dbReference type="NCBI Taxonomy" id="412755"/>
    <lineage>
        <taxon>unclassified sequences</taxon>
        <taxon>metagenomes</taxon>
        <taxon>ecological metagenomes</taxon>
    </lineage>
</organism>
<name>X1FIJ1_9ZZZZ</name>
<dbReference type="InterPro" id="IPR036291">
    <property type="entry name" value="NAD(P)-bd_dom_sf"/>
</dbReference>
<reference evidence="1" key="1">
    <citation type="journal article" date="2014" name="Front. Microbiol.">
        <title>High frequency of phylogenetically diverse reductive dehalogenase-homologous genes in deep subseafloor sedimentary metagenomes.</title>
        <authorList>
            <person name="Kawai M."/>
            <person name="Futagami T."/>
            <person name="Toyoda A."/>
            <person name="Takaki Y."/>
            <person name="Nishi S."/>
            <person name="Hori S."/>
            <person name="Arai W."/>
            <person name="Tsubouchi T."/>
            <person name="Morono Y."/>
            <person name="Uchiyama I."/>
            <person name="Ito T."/>
            <person name="Fujiyama A."/>
            <person name="Inagaki F."/>
            <person name="Takami H."/>
        </authorList>
    </citation>
    <scope>NUCLEOTIDE SEQUENCE</scope>
    <source>
        <strain evidence="1">Expedition CK06-06</strain>
    </source>
</reference>
<evidence type="ECO:0000313" key="1">
    <source>
        <dbReference type="EMBL" id="GAH29214.1"/>
    </source>
</evidence>
<proteinExistence type="predicted"/>
<feature type="non-terminal residue" evidence="1">
    <location>
        <position position="1"/>
    </location>
</feature>
<sequence length="66" mass="7659">TVNSLASNLNEILKEEIKPSYAEPRPGDVRDSFADMSKARKMLKYEPLVPFSEGLEETIRWYRGRK</sequence>
<evidence type="ECO:0008006" key="2">
    <source>
        <dbReference type="Google" id="ProtNLM"/>
    </source>
</evidence>
<dbReference type="AlphaFoldDB" id="X1FIJ1"/>
<dbReference type="EMBL" id="BARU01003951">
    <property type="protein sequence ID" value="GAH29214.1"/>
    <property type="molecule type" value="Genomic_DNA"/>
</dbReference>
<accession>X1FIJ1</accession>
<dbReference type="Gene3D" id="3.90.25.10">
    <property type="entry name" value="UDP-galactose 4-epimerase, domain 1"/>
    <property type="match status" value="1"/>
</dbReference>
<dbReference type="SUPFAM" id="SSF51735">
    <property type="entry name" value="NAD(P)-binding Rossmann-fold domains"/>
    <property type="match status" value="1"/>
</dbReference>